<dbReference type="OMA" id="NMKRDAW"/>
<feature type="compositionally biased region" description="Polar residues" evidence="11">
    <location>
        <begin position="223"/>
        <end position="237"/>
    </location>
</feature>
<sequence length="380" mass="44084">MPRYCAAKLCKNRGGLPSKDNKKISFYPFPLQDQVRLQQWVINMKRENWTPSRHQYLCSDHFTEDSFDMRWGIRYLKHSAVPTIFPLSCDQHEEQSMQVKHIRTILEEDEWNRRHVKKKARPKEKMSDIKDTNKSVRPSSPSKKKALILKNEIPKEKEDRCYTECPREENIVKNDKNETEEALEPEGTSSCEVFEINTSFAETKYNTQLTNDESEGVRTLVTPTSLSGSGSSDTQRCPESDSPVTVDYAEIPGACSSDETSHERLKTALKETINMLPLSLHRKYSRDSAEESEREICSADHILLYEHSYSKQDIDKDHLWTKIASLHTKITQLEKKEEKTVAKINSLENVIAQLKKENIVCEEKRRVLENYFTSLEFAMV</sequence>
<dbReference type="Pfam" id="PF05485">
    <property type="entry name" value="THAP"/>
    <property type="match status" value="1"/>
</dbReference>
<dbReference type="GO" id="GO:0003677">
    <property type="term" value="F:DNA binding"/>
    <property type="evidence" value="ECO:0007669"/>
    <property type="project" value="UniProtKB-UniRule"/>
</dbReference>
<dbReference type="PROSITE" id="PS50950">
    <property type="entry name" value="ZF_THAP"/>
    <property type="match status" value="1"/>
</dbReference>
<dbReference type="eggNOG" id="ENOG502RYVM">
    <property type="taxonomic scope" value="Eukaryota"/>
</dbReference>
<dbReference type="HOGENOM" id="CLU_057257_0_0_1"/>
<evidence type="ECO:0000256" key="3">
    <source>
        <dbReference type="ARBA" id="ARBA00022771"/>
    </source>
</evidence>
<reference evidence="13" key="3">
    <citation type="submission" date="2025-09" db="UniProtKB">
        <authorList>
            <consortium name="Ensembl"/>
        </authorList>
    </citation>
    <scope>IDENTIFICATION</scope>
</reference>
<evidence type="ECO:0000256" key="5">
    <source>
        <dbReference type="ARBA" id="ARBA00023054"/>
    </source>
</evidence>
<comment type="subcellular location">
    <subcellularLocation>
        <location evidence="1">Nucleus</location>
    </subcellularLocation>
</comment>
<protein>
    <recommendedName>
        <fullName evidence="8">THAP domain-containing protein 5</fullName>
    </recommendedName>
</protein>
<evidence type="ECO:0000256" key="6">
    <source>
        <dbReference type="ARBA" id="ARBA00023125"/>
    </source>
</evidence>
<accession>W5LYI8</accession>
<keyword evidence="2" id="KW-0479">Metal-binding</keyword>
<dbReference type="AlphaFoldDB" id="W5LYI8"/>
<feature type="coiled-coil region" evidence="10">
    <location>
        <begin position="330"/>
        <end position="364"/>
    </location>
</feature>
<dbReference type="GO" id="GO:0008270">
    <property type="term" value="F:zinc ion binding"/>
    <property type="evidence" value="ECO:0007669"/>
    <property type="project" value="UniProtKB-KW"/>
</dbReference>
<keyword evidence="4" id="KW-0862">Zinc</keyword>
<feature type="domain" description="THAP-type" evidence="12">
    <location>
        <begin position="1"/>
        <end position="85"/>
    </location>
</feature>
<evidence type="ECO:0000256" key="8">
    <source>
        <dbReference type="ARBA" id="ARBA00039526"/>
    </source>
</evidence>
<keyword evidence="5 10" id="KW-0175">Coiled coil</keyword>
<dbReference type="Bgee" id="ENSLOCG00000001060">
    <property type="expression patterns" value="Expressed in pharyngeal gill and 13 other cell types or tissues"/>
</dbReference>
<keyword evidence="6 9" id="KW-0238">DNA-binding</keyword>
<dbReference type="GeneTree" id="ENSGT00940000164630"/>
<keyword evidence="14" id="KW-1185">Reference proteome</keyword>
<dbReference type="PANTHER" id="PTHR46927">
    <property type="entry name" value="AGAP005574-PA"/>
    <property type="match status" value="1"/>
</dbReference>
<dbReference type="Ensembl" id="ENSLOCT00000001199.1">
    <property type="protein sequence ID" value="ENSLOCP00000001195.1"/>
    <property type="gene ID" value="ENSLOCG00000001060.1"/>
</dbReference>
<dbReference type="STRING" id="7918.ENSLOCP00000001195"/>
<dbReference type="SUPFAM" id="SSF57716">
    <property type="entry name" value="Glucocorticoid receptor-like (DNA-binding domain)"/>
    <property type="match status" value="1"/>
</dbReference>
<feature type="region of interest" description="Disordered" evidence="11">
    <location>
        <begin position="113"/>
        <end position="145"/>
    </location>
</feature>
<dbReference type="SMART" id="SM00692">
    <property type="entry name" value="DM3"/>
    <property type="match status" value="1"/>
</dbReference>
<reference evidence="14" key="1">
    <citation type="submission" date="2011-12" db="EMBL/GenBank/DDBJ databases">
        <title>The Draft Genome of Lepisosteus oculatus.</title>
        <authorList>
            <consortium name="The Broad Institute Genome Assembly &amp; Analysis Group"/>
            <consortium name="Computational R&amp;D Group"/>
            <consortium name="and Sequencing Platform"/>
            <person name="Di Palma F."/>
            <person name="Alfoldi J."/>
            <person name="Johnson J."/>
            <person name="Berlin A."/>
            <person name="Gnerre S."/>
            <person name="Jaffe D."/>
            <person name="MacCallum I."/>
            <person name="Young S."/>
            <person name="Walker B.J."/>
            <person name="Lander E.S."/>
            <person name="Lindblad-Toh K."/>
        </authorList>
    </citation>
    <scope>NUCLEOTIDE SEQUENCE [LARGE SCALE GENOMIC DNA]</scope>
</reference>
<dbReference type="SMART" id="SM00980">
    <property type="entry name" value="THAP"/>
    <property type="match status" value="1"/>
</dbReference>
<proteinExistence type="predicted"/>
<dbReference type="Proteomes" id="UP000018468">
    <property type="component" value="Unassembled WGS sequence"/>
</dbReference>
<evidence type="ECO:0000313" key="14">
    <source>
        <dbReference type="Proteomes" id="UP000018468"/>
    </source>
</evidence>
<dbReference type="InterPro" id="IPR006612">
    <property type="entry name" value="THAP_Znf"/>
</dbReference>
<dbReference type="PANTHER" id="PTHR46927:SF1">
    <property type="entry name" value="THAP DOMAIN-CONTAINING PROTEIN 5"/>
    <property type="match status" value="1"/>
</dbReference>
<keyword evidence="3 9" id="KW-0863">Zinc-finger</keyword>
<evidence type="ECO:0000256" key="4">
    <source>
        <dbReference type="ARBA" id="ARBA00022833"/>
    </source>
</evidence>
<reference evidence="13" key="2">
    <citation type="submission" date="2025-08" db="UniProtKB">
        <authorList>
            <consortium name="Ensembl"/>
        </authorList>
    </citation>
    <scope>IDENTIFICATION</scope>
</reference>
<evidence type="ECO:0000256" key="1">
    <source>
        <dbReference type="ARBA" id="ARBA00004123"/>
    </source>
</evidence>
<name>W5LYI8_LEPOC</name>
<dbReference type="GO" id="GO:0005634">
    <property type="term" value="C:nucleus"/>
    <property type="evidence" value="ECO:0000318"/>
    <property type="project" value="GO_Central"/>
</dbReference>
<feature type="region of interest" description="Disordered" evidence="11">
    <location>
        <begin position="223"/>
        <end position="243"/>
    </location>
</feature>
<evidence type="ECO:0000256" key="9">
    <source>
        <dbReference type="PROSITE-ProRule" id="PRU00309"/>
    </source>
</evidence>
<organism evidence="13 14">
    <name type="scientific">Lepisosteus oculatus</name>
    <name type="common">Spotted gar</name>
    <dbReference type="NCBI Taxonomy" id="7918"/>
    <lineage>
        <taxon>Eukaryota</taxon>
        <taxon>Metazoa</taxon>
        <taxon>Chordata</taxon>
        <taxon>Craniata</taxon>
        <taxon>Vertebrata</taxon>
        <taxon>Euteleostomi</taxon>
        <taxon>Actinopterygii</taxon>
        <taxon>Neopterygii</taxon>
        <taxon>Holostei</taxon>
        <taxon>Semionotiformes</taxon>
        <taxon>Lepisosteidae</taxon>
        <taxon>Lepisosteus</taxon>
    </lineage>
</organism>
<evidence type="ECO:0000259" key="12">
    <source>
        <dbReference type="PROSITE" id="PS50950"/>
    </source>
</evidence>
<feature type="compositionally biased region" description="Basic and acidic residues" evidence="11">
    <location>
        <begin position="123"/>
        <end position="134"/>
    </location>
</feature>
<evidence type="ECO:0000256" key="11">
    <source>
        <dbReference type="SAM" id="MobiDB-lite"/>
    </source>
</evidence>
<evidence type="ECO:0000256" key="7">
    <source>
        <dbReference type="ARBA" id="ARBA00023242"/>
    </source>
</evidence>
<evidence type="ECO:0000256" key="2">
    <source>
        <dbReference type="ARBA" id="ARBA00022723"/>
    </source>
</evidence>
<dbReference type="InParanoid" id="W5LYI8"/>
<keyword evidence="7" id="KW-0539">Nucleus</keyword>
<evidence type="ECO:0000256" key="10">
    <source>
        <dbReference type="SAM" id="Coils"/>
    </source>
</evidence>
<dbReference type="InterPro" id="IPR052224">
    <property type="entry name" value="THAP_domain_protein"/>
</dbReference>
<evidence type="ECO:0000313" key="13">
    <source>
        <dbReference type="Ensembl" id="ENSLOCP00000001195.1"/>
    </source>
</evidence>